<feature type="domain" description="Nudix hydrolase" evidence="1">
    <location>
        <begin position="87"/>
        <end position="213"/>
    </location>
</feature>
<keyword evidence="3" id="KW-1185">Reference proteome</keyword>
<dbReference type="CDD" id="cd02883">
    <property type="entry name" value="NUDIX_Hydrolase"/>
    <property type="match status" value="1"/>
</dbReference>
<evidence type="ECO:0000313" key="2">
    <source>
        <dbReference type="EMBL" id="RKQ92058.1"/>
    </source>
</evidence>
<evidence type="ECO:0000313" key="3">
    <source>
        <dbReference type="Proteomes" id="UP000278962"/>
    </source>
</evidence>
<dbReference type="PROSITE" id="PS51462">
    <property type="entry name" value="NUDIX"/>
    <property type="match status" value="1"/>
</dbReference>
<gene>
    <name evidence="2" type="ORF">C8N24_1897</name>
</gene>
<dbReference type="Gene3D" id="3.90.79.10">
    <property type="entry name" value="Nucleoside Triphosphate Pyrophosphohydrolase"/>
    <property type="match status" value="1"/>
</dbReference>
<dbReference type="InterPro" id="IPR000086">
    <property type="entry name" value="NUDIX_hydrolase_dom"/>
</dbReference>
<dbReference type="Pfam" id="PF00293">
    <property type="entry name" value="NUDIX"/>
    <property type="match status" value="1"/>
</dbReference>
<dbReference type="RefSeq" id="WP_245971803.1">
    <property type="nucleotide sequence ID" value="NZ_RBIL01000001.1"/>
</dbReference>
<dbReference type="AlphaFoldDB" id="A0A660LAN6"/>
<reference evidence="2 3" key="1">
    <citation type="submission" date="2018-10" db="EMBL/GenBank/DDBJ databases">
        <title>Genomic Encyclopedia of Archaeal and Bacterial Type Strains, Phase II (KMG-II): from individual species to whole genera.</title>
        <authorList>
            <person name="Goeker M."/>
        </authorList>
    </citation>
    <scope>NUCLEOTIDE SEQUENCE [LARGE SCALE GENOMIC DNA]</scope>
    <source>
        <strain evidence="2 3">DSM 14954</strain>
    </source>
</reference>
<dbReference type="SUPFAM" id="SSF55811">
    <property type="entry name" value="Nudix"/>
    <property type="match status" value="1"/>
</dbReference>
<comment type="caution">
    <text evidence="2">The sequence shown here is derived from an EMBL/GenBank/DDBJ whole genome shotgun (WGS) entry which is preliminary data.</text>
</comment>
<dbReference type="Proteomes" id="UP000278962">
    <property type="component" value="Unassembled WGS sequence"/>
</dbReference>
<protein>
    <submittedName>
        <fullName evidence="2">NUDIX domain-containing protein</fullName>
    </submittedName>
</protein>
<organism evidence="2 3">
    <name type="scientific">Solirubrobacter pauli</name>
    <dbReference type="NCBI Taxonomy" id="166793"/>
    <lineage>
        <taxon>Bacteria</taxon>
        <taxon>Bacillati</taxon>
        <taxon>Actinomycetota</taxon>
        <taxon>Thermoleophilia</taxon>
        <taxon>Solirubrobacterales</taxon>
        <taxon>Solirubrobacteraceae</taxon>
        <taxon>Solirubrobacter</taxon>
    </lineage>
</organism>
<dbReference type="EMBL" id="RBIL01000001">
    <property type="protein sequence ID" value="RKQ92058.1"/>
    <property type="molecule type" value="Genomic_DNA"/>
</dbReference>
<proteinExistence type="predicted"/>
<evidence type="ECO:0000259" key="1">
    <source>
        <dbReference type="PROSITE" id="PS51462"/>
    </source>
</evidence>
<sequence length="219" mass="23957">MSYSPGILARGPWPLDRVSSRWTGATYQPSPEKDAAADRVIAELRDRGSPAHDGVAARLTQFSVRDGELALELEEMRWALRLIGDASGALSVLCVVRDHEGRWLAGRRAQWVASWAGVWALGAGGAVDVGEDAALALTRELQEEWSVEPERIQVEALLATPSDMTMLIGQAWLAPGAEVTRDHEHDAHAWWPSDPGDWPDDAHPQLQRMATLLSTDTPV</sequence>
<accession>A0A660LAN6</accession>
<name>A0A660LAN6_9ACTN</name>
<dbReference type="InterPro" id="IPR015797">
    <property type="entry name" value="NUDIX_hydrolase-like_dom_sf"/>
</dbReference>